<dbReference type="GO" id="GO:0003678">
    <property type="term" value="F:DNA helicase activity"/>
    <property type="evidence" value="ECO:0007669"/>
    <property type="project" value="TreeGrafter"/>
</dbReference>
<dbReference type="SUPFAM" id="SSF52540">
    <property type="entry name" value="P-loop containing nucleoside triphosphate hydrolases"/>
    <property type="match status" value="2"/>
</dbReference>
<evidence type="ECO:0000313" key="7">
    <source>
        <dbReference type="Proteomes" id="UP000648239"/>
    </source>
</evidence>
<dbReference type="GO" id="GO:0016818">
    <property type="term" value="F:hydrolase activity, acting on acid anhydrides, in phosphorus-containing anhydrides"/>
    <property type="evidence" value="ECO:0007669"/>
    <property type="project" value="InterPro"/>
</dbReference>
<reference evidence="6 7" key="1">
    <citation type="submission" date="2020-08" db="EMBL/GenBank/DDBJ databases">
        <title>Acidobacteriota in marine sediments use diverse sulfur dissimilation pathways.</title>
        <authorList>
            <person name="Wasmund K."/>
        </authorList>
    </citation>
    <scope>NUCLEOTIDE SEQUENCE [LARGE SCALE GENOMIC DNA]</scope>
    <source>
        <strain evidence="6">MAG AM4</strain>
    </source>
</reference>
<proteinExistence type="inferred from homology"/>
<dbReference type="InterPro" id="IPR011545">
    <property type="entry name" value="DEAD/DEAH_box_helicase_dom"/>
</dbReference>
<evidence type="ECO:0000256" key="1">
    <source>
        <dbReference type="ARBA" id="ARBA00022741"/>
    </source>
</evidence>
<dbReference type="Pfam" id="PF13307">
    <property type="entry name" value="Helicase_C_2"/>
    <property type="match status" value="1"/>
</dbReference>
<comment type="similarity">
    <text evidence="4">Belongs to the helicase family. DinG subfamily.</text>
</comment>
<evidence type="ECO:0000259" key="5">
    <source>
        <dbReference type="PROSITE" id="PS51193"/>
    </source>
</evidence>
<dbReference type="InterPro" id="IPR027417">
    <property type="entry name" value="P-loop_NTPase"/>
</dbReference>
<keyword evidence="2" id="KW-0378">Hydrolase</keyword>
<dbReference type="AlphaFoldDB" id="A0A8J7CE80"/>
<evidence type="ECO:0000313" key="6">
    <source>
        <dbReference type="EMBL" id="MBD3867814.1"/>
    </source>
</evidence>
<dbReference type="PANTHER" id="PTHR11472">
    <property type="entry name" value="DNA REPAIR DEAD HELICASE RAD3/XP-D SUBFAMILY MEMBER"/>
    <property type="match status" value="1"/>
</dbReference>
<evidence type="ECO:0000256" key="2">
    <source>
        <dbReference type="ARBA" id="ARBA00022801"/>
    </source>
</evidence>
<evidence type="ECO:0000256" key="3">
    <source>
        <dbReference type="ARBA" id="ARBA00022840"/>
    </source>
</evidence>
<keyword evidence="1" id="KW-0547">Nucleotide-binding</keyword>
<comment type="caution">
    <text evidence="6">The sequence shown here is derived from an EMBL/GenBank/DDBJ whole genome shotgun (WGS) entry which is preliminary data.</text>
</comment>
<dbReference type="PROSITE" id="PS51193">
    <property type="entry name" value="HELICASE_ATP_BIND_2"/>
    <property type="match status" value="1"/>
</dbReference>
<organism evidence="6 7">
    <name type="scientific">Candidatus Polarisedimenticola svalbardensis</name>
    <dbReference type="NCBI Taxonomy" id="2886004"/>
    <lineage>
        <taxon>Bacteria</taxon>
        <taxon>Pseudomonadati</taxon>
        <taxon>Acidobacteriota</taxon>
        <taxon>Candidatus Polarisedimenticolia</taxon>
        <taxon>Candidatus Polarisedimenticolales</taxon>
        <taxon>Candidatus Polarisedimenticolaceae</taxon>
        <taxon>Candidatus Polarisedimenticola</taxon>
    </lineage>
</organism>
<protein>
    <submittedName>
        <fullName evidence="6">ATP-dependent DNA helicase</fullName>
    </submittedName>
</protein>
<accession>A0A8J7CE80</accession>
<sequence length="635" mass="70484">MSSAGGSFFAPHGLFSQLRERFEHRAGQEAMSEAVGRTLEGGVLMVEAGTGTGKTLAYLVPAIESGRRVIISTGTKNLQDQIFGKDLPFLAEEAGMEFDATLMKGRQNYLCRYRFAEFDAQPLLEVRDEARWIDTIRDWSLETETGDRAEIGELPDRLRLWNDINAKAETCTGRKCPEYEECWLTKMKRAAGRSSIVVVNHHLFFADLALRSAFGSVLPDYDTVVFDEAHLLEDVVTLYFGEQVSAGMLEDLARETETLARQQGGPRKGGGGAATLRAAAADFFDPVRDLLRNQVGRLRFQPADRGGPDIEPEWEVLSAALDEVGRSAPGDDAGEMIRDRIAALQEAAGTVLVRTDQDFVYGMEQRGRNNVILSAAPIEVSSILREKLFEPLTAAVLTSATLTVDRSFDFFKSRLGLDGADSLTVESSFDHTSQGLLYLPTRMPEPREAGFTARALEEIEQLLEITTGRAFLLFTSYAMMDRVRDGLELEGRWNLFVQGDGSKVALVEEFRNTEDAVLLGTTSFWQGVDVPGEALSLVVIDKLPFGVPGDPLVSARIDRIKEHGGNPFREYQTPMAVLELKQGLGRLIRSRSDRGLLAVLDPRLTTRSYGKTFLRSLPPWPVVREIERCREFFHG</sequence>
<name>A0A8J7CE80_9BACT</name>
<keyword evidence="6" id="KW-0347">Helicase</keyword>
<dbReference type="SMART" id="SM00491">
    <property type="entry name" value="HELICc2"/>
    <property type="match status" value="1"/>
</dbReference>
<dbReference type="InterPro" id="IPR045028">
    <property type="entry name" value="DinG/Rad3-like"/>
</dbReference>
<dbReference type="InterPro" id="IPR014013">
    <property type="entry name" value="Helic_SF1/SF2_ATP-bd_DinG/Rad3"/>
</dbReference>
<feature type="domain" description="Helicase ATP-binding" evidence="5">
    <location>
        <begin position="14"/>
        <end position="280"/>
    </location>
</feature>
<keyword evidence="3" id="KW-0067">ATP-binding</keyword>
<dbReference type="Gene3D" id="3.40.50.300">
    <property type="entry name" value="P-loop containing nucleotide triphosphate hydrolases"/>
    <property type="match status" value="2"/>
</dbReference>
<dbReference type="GO" id="GO:0003676">
    <property type="term" value="F:nucleic acid binding"/>
    <property type="evidence" value="ECO:0007669"/>
    <property type="project" value="InterPro"/>
</dbReference>
<gene>
    <name evidence="6" type="ORF">IFK94_06805</name>
</gene>
<dbReference type="Proteomes" id="UP000648239">
    <property type="component" value="Unassembled WGS sequence"/>
</dbReference>
<dbReference type="GO" id="GO:0005524">
    <property type="term" value="F:ATP binding"/>
    <property type="evidence" value="ECO:0007669"/>
    <property type="project" value="UniProtKB-KW"/>
</dbReference>
<dbReference type="Pfam" id="PF00270">
    <property type="entry name" value="DEAD"/>
    <property type="match status" value="1"/>
</dbReference>
<evidence type="ECO:0000256" key="4">
    <source>
        <dbReference type="ARBA" id="ARBA00038058"/>
    </source>
</evidence>
<dbReference type="PANTHER" id="PTHR11472:SF34">
    <property type="entry name" value="REGULATOR OF TELOMERE ELONGATION HELICASE 1"/>
    <property type="match status" value="1"/>
</dbReference>
<dbReference type="EMBL" id="JACXWD010000016">
    <property type="protein sequence ID" value="MBD3867814.1"/>
    <property type="molecule type" value="Genomic_DNA"/>
</dbReference>
<dbReference type="GO" id="GO:0006139">
    <property type="term" value="P:nucleobase-containing compound metabolic process"/>
    <property type="evidence" value="ECO:0007669"/>
    <property type="project" value="InterPro"/>
</dbReference>
<dbReference type="InterPro" id="IPR006555">
    <property type="entry name" value="ATP-dep_Helicase_C"/>
</dbReference>